<name>A0A0C3QLK4_9AGAM</name>
<evidence type="ECO:0000313" key="4">
    <source>
        <dbReference type="EMBL" id="KIO33650.1"/>
    </source>
</evidence>
<dbReference type="GO" id="GO:0016740">
    <property type="term" value="F:transferase activity"/>
    <property type="evidence" value="ECO:0007669"/>
    <property type="project" value="UniProtKB-KW"/>
</dbReference>
<keyword evidence="1" id="KW-0808">Transferase</keyword>
<dbReference type="AlphaFoldDB" id="A0A0C3QLK4"/>
<evidence type="ECO:0000256" key="1">
    <source>
        <dbReference type="ARBA" id="ARBA00022679"/>
    </source>
</evidence>
<dbReference type="HOGENOM" id="CLU_026393_1_0_1"/>
<keyword evidence="2" id="KW-0294">Fucose metabolism</keyword>
<keyword evidence="5" id="KW-1185">Reference proteome</keyword>
<protein>
    <submittedName>
        <fullName evidence="4">Uncharacterized protein</fullName>
    </submittedName>
</protein>
<dbReference type="OrthoDB" id="3345970at2759"/>
<organism evidence="4 5">
    <name type="scientific">Tulasnella calospora MUT 4182</name>
    <dbReference type="NCBI Taxonomy" id="1051891"/>
    <lineage>
        <taxon>Eukaryota</taxon>
        <taxon>Fungi</taxon>
        <taxon>Dikarya</taxon>
        <taxon>Basidiomycota</taxon>
        <taxon>Agaricomycotina</taxon>
        <taxon>Agaricomycetes</taxon>
        <taxon>Cantharellales</taxon>
        <taxon>Tulasnellaceae</taxon>
        <taxon>Tulasnella</taxon>
    </lineage>
</organism>
<gene>
    <name evidence="4" type="ORF">M407DRAFT_65274</name>
</gene>
<sequence>MVSKTKGYFARDWSLYLGWNNMRYIIEAALEQSRLLNRTLILPSFVYARACEWEIEFCAAFAPMVNRGKAVHSDAWDNLPAYQQIAYRIPIEMMLDIPHLRKLGHPVLLTSQFLRLSGLDDSELETTDGHFDREQYLGTRKDGSKVTLFEVKLNDYDPKRVVRVDRSRPLTEKFGRFAHGDVGTASMKLWEKVIAKEDHTMIKLEEARDAVKESMQDPLDDEELERVLGEMGWIVVHTWDGWSGMEWLKSVVKPIKQVAPLRSIRGWQEDYAFLDHDVVLLEGEIHLGRKPGAMFFSTPEARDGYARIVLESVRPIDKIRELGETLAERMRRRVGGRMWMAGHMRRGDFIREGWVMEHSIGDHLLRIKEHLANGSRILHGIHERQEVITFGVPDVEPDQTQITLEPPEDGDPLFLATDERFANNIIWLQQNNAVLISGLLTPQDRQEFGWPLMITDVLAQLEQVVLSHSYYFYAHAMSSLAGGAVNMRAAKGKDYRTSWID</sequence>
<dbReference type="InterPro" id="IPR019378">
    <property type="entry name" value="GDP-Fuc_O-FucTrfase"/>
</dbReference>
<dbReference type="STRING" id="1051891.A0A0C3QLK4"/>
<keyword evidence="3" id="KW-0119">Carbohydrate metabolism</keyword>
<dbReference type="EMBL" id="KN822947">
    <property type="protein sequence ID" value="KIO33650.1"/>
    <property type="molecule type" value="Genomic_DNA"/>
</dbReference>
<evidence type="ECO:0000256" key="3">
    <source>
        <dbReference type="ARBA" id="ARBA00023277"/>
    </source>
</evidence>
<dbReference type="Proteomes" id="UP000054248">
    <property type="component" value="Unassembled WGS sequence"/>
</dbReference>
<dbReference type="Pfam" id="PF10250">
    <property type="entry name" value="O-FucT"/>
    <property type="match status" value="1"/>
</dbReference>
<evidence type="ECO:0000313" key="5">
    <source>
        <dbReference type="Proteomes" id="UP000054248"/>
    </source>
</evidence>
<reference evidence="5" key="2">
    <citation type="submission" date="2015-01" db="EMBL/GenBank/DDBJ databases">
        <title>Evolutionary Origins and Diversification of the Mycorrhizal Mutualists.</title>
        <authorList>
            <consortium name="DOE Joint Genome Institute"/>
            <consortium name="Mycorrhizal Genomics Consortium"/>
            <person name="Kohler A."/>
            <person name="Kuo A."/>
            <person name="Nagy L.G."/>
            <person name="Floudas D."/>
            <person name="Copeland A."/>
            <person name="Barry K.W."/>
            <person name="Cichocki N."/>
            <person name="Veneault-Fourrey C."/>
            <person name="LaButti K."/>
            <person name="Lindquist E.A."/>
            <person name="Lipzen A."/>
            <person name="Lundell T."/>
            <person name="Morin E."/>
            <person name="Murat C."/>
            <person name="Riley R."/>
            <person name="Ohm R."/>
            <person name="Sun H."/>
            <person name="Tunlid A."/>
            <person name="Henrissat B."/>
            <person name="Grigoriev I.V."/>
            <person name="Hibbett D.S."/>
            <person name="Martin F."/>
        </authorList>
    </citation>
    <scope>NUCLEOTIDE SEQUENCE [LARGE SCALE GENOMIC DNA]</scope>
    <source>
        <strain evidence="5">MUT 4182</strain>
    </source>
</reference>
<accession>A0A0C3QLK4</accession>
<reference evidence="4 5" key="1">
    <citation type="submission" date="2014-04" db="EMBL/GenBank/DDBJ databases">
        <authorList>
            <consortium name="DOE Joint Genome Institute"/>
            <person name="Kuo A."/>
            <person name="Girlanda M."/>
            <person name="Perotto S."/>
            <person name="Kohler A."/>
            <person name="Nagy L.G."/>
            <person name="Floudas D."/>
            <person name="Copeland A."/>
            <person name="Barry K.W."/>
            <person name="Cichocki N."/>
            <person name="Veneault-Fourrey C."/>
            <person name="LaButti K."/>
            <person name="Lindquist E.A."/>
            <person name="Lipzen A."/>
            <person name="Lundell T."/>
            <person name="Morin E."/>
            <person name="Murat C."/>
            <person name="Sun H."/>
            <person name="Tunlid A."/>
            <person name="Henrissat B."/>
            <person name="Grigoriev I.V."/>
            <person name="Hibbett D.S."/>
            <person name="Martin F."/>
            <person name="Nordberg H.P."/>
            <person name="Cantor M.N."/>
            <person name="Hua S.X."/>
        </authorList>
    </citation>
    <scope>NUCLEOTIDE SEQUENCE [LARGE SCALE GENOMIC DNA]</scope>
    <source>
        <strain evidence="4 5">MUT 4182</strain>
    </source>
</reference>
<proteinExistence type="predicted"/>
<dbReference type="Gene3D" id="3.40.50.11350">
    <property type="match status" value="1"/>
</dbReference>
<evidence type="ECO:0000256" key="2">
    <source>
        <dbReference type="ARBA" id="ARBA00023253"/>
    </source>
</evidence>
<dbReference type="GO" id="GO:0006004">
    <property type="term" value="P:fucose metabolic process"/>
    <property type="evidence" value="ECO:0007669"/>
    <property type="project" value="UniProtKB-KW"/>
</dbReference>